<proteinExistence type="inferred from homology"/>
<name>A0A226F3H9_FOLCA</name>
<dbReference type="Proteomes" id="UP000198287">
    <property type="component" value="Unassembled WGS sequence"/>
</dbReference>
<reference evidence="6 7" key="1">
    <citation type="submission" date="2015-12" db="EMBL/GenBank/DDBJ databases">
        <title>The genome of Folsomia candida.</title>
        <authorList>
            <person name="Faddeeva A."/>
            <person name="Derks M.F."/>
            <person name="Anvar Y."/>
            <person name="Smit S."/>
            <person name="Van Straalen N."/>
            <person name="Roelofs D."/>
        </authorList>
    </citation>
    <scope>NUCLEOTIDE SEQUENCE [LARGE SCALE GENOMIC DNA]</scope>
    <source>
        <strain evidence="6 7">VU population</strain>
        <tissue evidence="6">Whole body</tissue>
    </source>
</reference>
<dbReference type="Gene3D" id="3.40.50.150">
    <property type="entry name" value="Vaccinia Virus protein VP39"/>
    <property type="match status" value="1"/>
</dbReference>
<dbReference type="InterPro" id="IPR050723">
    <property type="entry name" value="CFA/CMAS"/>
</dbReference>
<dbReference type="PANTHER" id="PTHR43667">
    <property type="entry name" value="CYCLOPROPANE-FATTY-ACYL-PHOSPHOLIPID SYNTHASE"/>
    <property type="match status" value="1"/>
</dbReference>
<dbReference type="GO" id="GO:0008610">
    <property type="term" value="P:lipid biosynthetic process"/>
    <property type="evidence" value="ECO:0007669"/>
    <property type="project" value="InterPro"/>
</dbReference>
<dbReference type="Pfam" id="PF02353">
    <property type="entry name" value="CMAS"/>
    <property type="match status" value="1"/>
</dbReference>
<dbReference type="PANTHER" id="PTHR43667:SF1">
    <property type="entry name" value="CYCLOPROPANE-FATTY-ACYL-PHOSPHOLIPID SYNTHASE"/>
    <property type="match status" value="1"/>
</dbReference>
<dbReference type="SUPFAM" id="SSF53335">
    <property type="entry name" value="S-adenosyl-L-methionine-dependent methyltransferases"/>
    <property type="match status" value="1"/>
</dbReference>
<dbReference type="AlphaFoldDB" id="A0A226F3H9"/>
<protein>
    <submittedName>
        <fullName evidence="6">Cyclopropane-fatty-acyl-phospholipid synthase</fullName>
    </submittedName>
</protein>
<gene>
    <name evidence="6" type="ORF">Fcan01_01055</name>
</gene>
<dbReference type="InterPro" id="IPR003333">
    <property type="entry name" value="CMAS"/>
</dbReference>
<evidence type="ECO:0000313" key="6">
    <source>
        <dbReference type="EMBL" id="OXA64329.1"/>
    </source>
</evidence>
<keyword evidence="3" id="KW-0808">Transferase</keyword>
<evidence type="ECO:0000256" key="1">
    <source>
        <dbReference type="ARBA" id="ARBA00010815"/>
    </source>
</evidence>
<evidence type="ECO:0000256" key="3">
    <source>
        <dbReference type="ARBA" id="ARBA00022679"/>
    </source>
</evidence>
<dbReference type="InterPro" id="IPR029063">
    <property type="entry name" value="SAM-dependent_MTases_sf"/>
</dbReference>
<evidence type="ECO:0000313" key="7">
    <source>
        <dbReference type="Proteomes" id="UP000198287"/>
    </source>
</evidence>
<keyword evidence="5" id="KW-0443">Lipid metabolism</keyword>
<dbReference type="OrthoDB" id="8300214at2759"/>
<dbReference type="EMBL" id="LNIX01000001">
    <property type="protein sequence ID" value="OXA64329.1"/>
    <property type="molecule type" value="Genomic_DNA"/>
</dbReference>
<dbReference type="GO" id="GO:0032259">
    <property type="term" value="P:methylation"/>
    <property type="evidence" value="ECO:0007669"/>
    <property type="project" value="UniProtKB-KW"/>
</dbReference>
<evidence type="ECO:0000256" key="2">
    <source>
        <dbReference type="ARBA" id="ARBA00022603"/>
    </source>
</evidence>
<comment type="similarity">
    <text evidence="1">Belongs to the CFA/CMAS family.</text>
</comment>
<comment type="caution">
    <text evidence="6">The sequence shown here is derived from an EMBL/GenBank/DDBJ whole genome shotgun (WGS) entry which is preliminary data.</text>
</comment>
<organism evidence="6 7">
    <name type="scientific">Folsomia candida</name>
    <name type="common">Springtail</name>
    <dbReference type="NCBI Taxonomy" id="158441"/>
    <lineage>
        <taxon>Eukaryota</taxon>
        <taxon>Metazoa</taxon>
        <taxon>Ecdysozoa</taxon>
        <taxon>Arthropoda</taxon>
        <taxon>Hexapoda</taxon>
        <taxon>Collembola</taxon>
        <taxon>Entomobryomorpha</taxon>
        <taxon>Isotomoidea</taxon>
        <taxon>Isotomidae</taxon>
        <taxon>Proisotominae</taxon>
        <taxon>Folsomia</taxon>
    </lineage>
</organism>
<keyword evidence="7" id="KW-1185">Reference proteome</keyword>
<evidence type="ECO:0000256" key="4">
    <source>
        <dbReference type="ARBA" id="ARBA00022691"/>
    </source>
</evidence>
<sequence>MDILYNLVLLFIDCYKFLEYGILRCFHPITKKLGNKLMAKYGVNINGKNSWDMQVLDESVYTRALNRGNLGLGESYMDGEWECDNLAEFFRRIFAGEDNLVKIYMHPWNRFLNYMECSHFNLQTRKRSFNVAKIHYDLGNDLFSAMLDPTMNYSCGYWKNASTLEEAQIAKMELIASKLNLKPGMTVLDIGCGWGGMAKHLAKNYGVSVTGLTISKEQAAFATKSCAGLSVKIDLVDYRDVKGTYDRVISVGSFEHFGRVNYRGFFEIVHRVLKDDGIFLLHTIGYNHWEMPGSEPWLTKYIFPGGYIPNTKQIVGTTEKLFIVEDWQNFGHDYSKTLNAWRENFLKAWPRLRVEKKYDDRFYRMWNFYLELCKGGFQARKVQLWQIVMSKNGIAGGYYGGR</sequence>
<dbReference type="OMA" id="FRWDELF"/>
<dbReference type="PIRSF" id="PIRSF003085">
    <property type="entry name" value="CMAS"/>
    <property type="match status" value="1"/>
</dbReference>
<accession>A0A226F3H9</accession>
<dbReference type="GO" id="GO:0008168">
    <property type="term" value="F:methyltransferase activity"/>
    <property type="evidence" value="ECO:0007669"/>
    <property type="project" value="UniProtKB-KW"/>
</dbReference>
<dbReference type="CDD" id="cd02440">
    <property type="entry name" value="AdoMet_MTases"/>
    <property type="match status" value="1"/>
</dbReference>
<dbReference type="NCBIfam" id="NF008686">
    <property type="entry name" value="PRK11705.1"/>
    <property type="match status" value="1"/>
</dbReference>
<evidence type="ECO:0000256" key="5">
    <source>
        <dbReference type="ARBA" id="ARBA00023098"/>
    </source>
</evidence>
<keyword evidence="4" id="KW-0949">S-adenosyl-L-methionine</keyword>
<keyword evidence="2" id="KW-0489">Methyltransferase</keyword>